<keyword evidence="2" id="KW-1133">Transmembrane helix</keyword>
<keyword evidence="2" id="KW-0812">Transmembrane</keyword>
<evidence type="ECO:0000256" key="1">
    <source>
        <dbReference type="SAM" id="MobiDB-lite"/>
    </source>
</evidence>
<reference evidence="3 4" key="1">
    <citation type="submission" date="2020-08" db="EMBL/GenBank/DDBJ databases">
        <title>Genomic Encyclopedia of Type Strains, Phase III (KMG-III): the genomes of soil and plant-associated and newly described type strains.</title>
        <authorList>
            <person name="Whitman W."/>
        </authorList>
    </citation>
    <scope>NUCLEOTIDE SEQUENCE [LARGE SCALE GENOMIC DNA]</scope>
    <source>
        <strain evidence="3 4">CECT 8960</strain>
    </source>
</reference>
<sequence length="315" mass="35276">MSKALSSRTIVWWAVGLAVMAAVAVTVLWLFLGGGDQASAHRLDALRTAASLVIGAGGAAALLLAARRQRYVELDLEQKEHDANERRVTELYGKAADQLGSEKAPVRLAGVYALERLAQDQPQHRQTVVNLLCAYLRMPYTPPQTPEEAEAAQEQLVRMTVQDVLETHLRPADQTRFWPDMDLKITGTTLEFFWFRNCRVRKATFRHTTFLAIAAFRDTEFTEEADFHRAHFTGTADLRRAAFGPRRANFRNTTFDADVEFGEEPTAGRRVDLTGATAAKAADKREWPQGWQEEPSPDDKDQVRLVPEPVPTTES</sequence>
<dbReference type="EMBL" id="JACHJQ010000006">
    <property type="protein sequence ID" value="MBB4909684.1"/>
    <property type="molecule type" value="Genomic_DNA"/>
</dbReference>
<dbReference type="Pfam" id="PF13576">
    <property type="entry name" value="Pentapeptide_3"/>
    <property type="match status" value="1"/>
</dbReference>
<name>A0A7W7Q9X3_9PSEU</name>
<dbReference type="Proteomes" id="UP000520767">
    <property type="component" value="Unassembled WGS sequence"/>
</dbReference>
<organism evidence="3 4">
    <name type="scientific">Actinophytocola algeriensis</name>
    <dbReference type="NCBI Taxonomy" id="1768010"/>
    <lineage>
        <taxon>Bacteria</taxon>
        <taxon>Bacillati</taxon>
        <taxon>Actinomycetota</taxon>
        <taxon>Actinomycetes</taxon>
        <taxon>Pseudonocardiales</taxon>
        <taxon>Pseudonocardiaceae</taxon>
    </lineage>
</organism>
<protein>
    <recommendedName>
        <fullName evidence="5">Pentapeptide repeat protein</fullName>
    </recommendedName>
</protein>
<evidence type="ECO:0000256" key="2">
    <source>
        <dbReference type="SAM" id="Phobius"/>
    </source>
</evidence>
<evidence type="ECO:0000313" key="4">
    <source>
        <dbReference type="Proteomes" id="UP000520767"/>
    </source>
</evidence>
<keyword evidence="4" id="KW-1185">Reference proteome</keyword>
<keyword evidence="2" id="KW-0472">Membrane</keyword>
<feature type="transmembrane region" description="Helical" evidence="2">
    <location>
        <begin position="12"/>
        <end position="33"/>
    </location>
</feature>
<gene>
    <name evidence="3" type="ORF">FHR82_005942</name>
</gene>
<accession>A0A7W7Q9X3</accession>
<evidence type="ECO:0000313" key="3">
    <source>
        <dbReference type="EMBL" id="MBB4909684.1"/>
    </source>
</evidence>
<comment type="caution">
    <text evidence="3">The sequence shown here is derived from an EMBL/GenBank/DDBJ whole genome shotgun (WGS) entry which is preliminary data.</text>
</comment>
<feature type="transmembrane region" description="Helical" evidence="2">
    <location>
        <begin position="45"/>
        <end position="66"/>
    </location>
</feature>
<dbReference type="Gene3D" id="2.160.20.80">
    <property type="entry name" value="E3 ubiquitin-protein ligase SopA"/>
    <property type="match status" value="1"/>
</dbReference>
<feature type="region of interest" description="Disordered" evidence="1">
    <location>
        <begin position="266"/>
        <end position="315"/>
    </location>
</feature>
<proteinExistence type="predicted"/>
<dbReference type="AlphaFoldDB" id="A0A7W7Q9X3"/>
<evidence type="ECO:0008006" key="5">
    <source>
        <dbReference type="Google" id="ProtNLM"/>
    </source>
</evidence>
<dbReference type="InterPro" id="IPR001646">
    <property type="entry name" value="5peptide_repeat"/>
</dbReference>